<evidence type="ECO:0000313" key="10">
    <source>
        <dbReference type="Proteomes" id="UP000339690"/>
    </source>
</evidence>
<name>A0A5Q2TDM8_9BACI</name>
<keyword evidence="10" id="KW-1185">Reference proteome</keyword>
<feature type="transmembrane region" description="Helical" evidence="7">
    <location>
        <begin position="222"/>
        <end position="246"/>
    </location>
</feature>
<feature type="transmembrane region" description="Helical" evidence="7">
    <location>
        <begin position="335"/>
        <end position="356"/>
    </location>
</feature>
<feature type="transmembrane region" description="Helical" evidence="7">
    <location>
        <begin position="87"/>
        <end position="108"/>
    </location>
</feature>
<feature type="transmembrane region" description="Helical" evidence="7">
    <location>
        <begin position="27"/>
        <end position="51"/>
    </location>
</feature>
<organism evidence="9 10">
    <name type="scientific">Gracilibacillus salitolerans</name>
    <dbReference type="NCBI Taxonomy" id="2663022"/>
    <lineage>
        <taxon>Bacteria</taxon>
        <taxon>Bacillati</taxon>
        <taxon>Bacillota</taxon>
        <taxon>Bacilli</taxon>
        <taxon>Bacillales</taxon>
        <taxon>Bacillaceae</taxon>
        <taxon>Gracilibacillus</taxon>
    </lineage>
</organism>
<evidence type="ECO:0000259" key="8">
    <source>
        <dbReference type="PROSITE" id="PS50850"/>
    </source>
</evidence>
<keyword evidence="3" id="KW-1003">Cell membrane</keyword>
<dbReference type="KEGG" id="grc:GI584_01675"/>
<feature type="transmembrane region" description="Helical" evidence="7">
    <location>
        <begin position="129"/>
        <end position="154"/>
    </location>
</feature>
<dbReference type="PANTHER" id="PTHR42718">
    <property type="entry name" value="MAJOR FACILITATOR SUPERFAMILY MULTIDRUG TRANSPORTER MFSC"/>
    <property type="match status" value="1"/>
</dbReference>
<keyword evidence="5 7" id="KW-1133">Transmembrane helix</keyword>
<dbReference type="InterPro" id="IPR020846">
    <property type="entry name" value="MFS_dom"/>
</dbReference>
<evidence type="ECO:0000256" key="4">
    <source>
        <dbReference type="ARBA" id="ARBA00022692"/>
    </source>
</evidence>
<feature type="transmembrane region" description="Helical" evidence="7">
    <location>
        <begin position="63"/>
        <end position="81"/>
    </location>
</feature>
<dbReference type="GO" id="GO:0005886">
    <property type="term" value="C:plasma membrane"/>
    <property type="evidence" value="ECO:0007669"/>
    <property type="project" value="UniProtKB-SubCell"/>
</dbReference>
<keyword evidence="4 7" id="KW-0812">Transmembrane</keyword>
<dbReference type="Gene3D" id="1.20.1250.20">
    <property type="entry name" value="MFS general substrate transporter like domains"/>
    <property type="match status" value="1"/>
</dbReference>
<accession>A0A5Q2TDM8</accession>
<evidence type="ECO:0000256" key="5">
    <source>
        <dbReference type="ARBA" id="ARBA00022989"/>
    </source>
</evidence>
<feature type="transmembrane region" description="Helical" evidence="7">
    <location>
        <begin position="160"/>
        <end position="183"/>
    </location>
</feature>
<keyword evidence="6 7" id="KW-0472">Membrane</keyword>
<comment type="subcellular location">
    <subcellularLocation>
        <location evidence="1">Cell membrane</location>
        <topology evidence="1">Multi-pass membrane protein</topology>
    </subcellularLocation>
</comment>
<dbReference type="GO" id="GO:0022857">
    <property type="term" value="F:transmembrane transporter activity"/>
    <property type="evidence" value="ECO:0007669"/>
    <property type="project" value="InterPro"/>
</dbReference>
<gene>
    <name evidence="9" type="ORF">GI584_01675</name>
</gene>
<evidence type="ECO:0000256" key="3">
    <source>
        <dbReference type="ARBA" id="ARBA00022475"/>
    </source>
</evidence>
<dbReference type="InterPro" id="IPR011701">
    <property type="entry name" value="MFS"/>
</dbReference>
<dbReference type="EMBL" id="CP045915">
    <property type="protein sequence ID" value="QGH32839.1"/>
    <property type="molecule type" value="Genomic_DNA"/>
</dbReference>
<feature type="domain" description="Major facilitator superfamily (MFS) profile" evidence="8">
    <location>
        <begin position="1"/>
        <end position="360"/>
    </location>
</feature>
<dbReference type="PROSITE" id="PS50850">
    <property type="entry name" value="MFS"/>
    <property type="match status" value="1"/>
</dbReference>
<evidence type="ECO:0000256" key="1">
    <source>
        <dbReference type="ARBA" id="ARBA00004651"/>
    </source>
</evidence>
<evidence type="ECO:0000256" key="6">
    <source>
        <dbReference type="ARBA" id="ARBA00023136"/>
    </source>
</evidence>
<evidence type="ECO:0000313" key="9">
    <source>
        <dbReference type="EMBL" id="QGH32839.1"/>
    </source>
</evidence>
<dbReference type="InterPro" id="IPR036259">
    <property type="entry name" value="MFS_trans_sf"/>
</dbReference>
<dbReference type="SUPFAM" id="SSF103473">
    <property type="entry name" value="MFS general substrate transporter"/>
    <property type="match status" value="1"/>
</dbReference>
<keyword evidence="2" id="KW-0813">Transport</keyword>
<feature type="transmembrane region" description="Helical" evidence="7">
    <location>
        <begin position="258"/>
        <end position="283"/>
    </location>
</feature>
<proteinExistence type="predicted"/>
<feature type="transmembrane region" description="Helical" evidence="7">
    <location>
        <begin position="195"/>
        <end position="216"/>
    </location>
</feature>
<dbReference type="Pfam" id="PF07690">
    <property type="entry name" value="MFS_1"/>
    <property type="match status" value="1"/>
</dbReference>
<dbReference type="PANTHER" id="PTHR42718:SF47">
    <property type="entry name" value="METHYL VIOLOGEN RESISTANCE PROTEIN SMVA"/>
    <property type="match status" value="1"/>
</dbReference>
<evidence type="ECO:0000256" key="2">
    <source>
        <dbReference type="ARBA" id="ARBA00022448"/>
    </source>
</evidence>
<dbReference type="AlphaFoldDB" id="A0A5Q2TDM8"/>
<evidence type="ECO:0000256" key="7">
    <source>
        <dbReference type="SAM" id="Phobius"/>
    </source>
</evidence>
<dbReference type="RefSeq" id="WP_153790014.1">
    <property type="nucleotide sequence ID" value="NZ_CP045915.1"/>
</dbReference>
<protein>
    <submittedName>
        <fullName evidence="9">MFS transporter</fullName>
    </submittedName>
</protein>
<sequence>MAIALYISTFSAGSALGPPLGGFLVEYFWWGAAFLANIPFAALFLIFSWLLPTYRDPQAKNPDKLSVALSLVAILGVIYGFQKIAETGFAITYIVSIAVGLFFARLFIKRQQLLTDPLLDLNLFKLKTLTIALLAMLLMVLAFTAPDMLFAQYLQGVSGFSTAIAGLLLIFPALTSVIGTMLAPVLTRFFQVSTAMALGVFVTIGGAFIVIIGTLISNVPLLLTGVSLIGLGGGPIMTLGSELIVSSAPMERTSSASALTDVATGFGSGISIAFLGSIATIIYRFSLNRAETGEIPTETMSIASENIGSAMGIVESLPNETGMHLLQSAQNAFTLGMQVVYAITIVLMIVTAFFIIRPLRNSA</sequence>
<reference evidence="9 10" key="1">
    <citation type="submission" date="2019-11" db="EMBL/GenBank/DDBJ databases">
        <title>Gracilibacillus salitolerans sp. nov., a moderate halophile isolated from a saline soil in northwest China.</title>
        <authorList>
            <person name="Gan L."/>
        </authorList>
    </citation>
    <scope>NUCLEOTIDE SEQUENCE [LARGE SCALE GENOMIC DNA]</scope>
    <source>
        <strain evidence="9 10">SCU50</strain>
    </source>
</reference>
<dbReference type="Proteomes" id="UP000339690">
    <property type="component" value="Chromosome"/>
</dbReference>